<accession>A0A514A0V7</accession>
<reference evidence="2 3" key="1">
    <citation type="submission" date="2019-04" db="EMBL/GenBank/DDBJ databases">
        <title>Novel bacteriophages capable of disrupting biofilms from clinical strains of Aeromonas hydrophila with intrinsic antibiotic resistance.</title>
        <authorList>
            <person name="Kabwe M."/>
            <person name="Brown T.L."/>
            <person name="Speirs L."/>
            <person name="Ku H."/>
            <person name="Leach M."/>
            <person name="Chan H.T."/>
            <person name="Petrovski S."/>
            <person name="Lock P."/>
            <person name="Tucci J."/>
        </authorList>
    </citation>
    <scope>NUCLEOTIDE SEQUENCE [LARGE SCALE GENOMIC DNA]</scope>
</reference>
<gene>
    <name evidence="2" type="ORF">LAh9_103</name>
</gene>
<dbReference type="PROSITE" id="PS00028">
    <property type="entry name" value="ZINC_FINGER_C2H2_1"/>
    <property type="match status" value="1"/>
</dbReference>
<dbReference type="EMBL" id="MK838115">
    <property type="protein sequence ID" value="QDH46917.1"/>
    <property type="molecule type" value="Genomic_DNA"/>
</dbReference>
<evidence type="ECO:0000313" key="3">
    <source>
        <dbReference type="Proteomes" id="UP000320778"/>
    </source>
</evidence>
<dbReference type="GO" id="GO:0004519">
    <property type="term" value="F:endonuclease activity"/>
    <property type="evidence" value="ECO:0007669"/>
    <property type="project" value="UniProtKB-KW"/>
</dbReference>
<feature type="domain" description="C2H2-type" evidence="1">
    <location>
        <begin position="73"/>
        <end position="95"/>
    </location>
</feature>
<protein>
    <submittedName>
        <fullName evidence="2">Putative HNH homing endonuclease</fullName>
    </submittedName>
</protein>
<dbReference type="Proteomes" id="UP000320778">
    <property type="component" value="Segment"/>
</dbReference>
<evidence type="ECO:0000313" key="2">
    <source>
        <dbReference type="EMBL" id="QDH46917.1"/>
    </source>
</evidence>
<keyword evidence="2" id="KW-0540">Nuclease</keyword>
<evidence type="ECO:0000259" key="1">
    <source>
        <dbReference type="PROSITE" id="PS00028"/>
    </source>
</evidence>
<keyword evidence="3" id="KW-1185">Reference proteome</keyword>
<keyword evidence="2" id="KW-0378">Hydrolase</keyword>
<dbReference type="InterPro" id="IPR013087">
    <property type="entry name" value="Znf_C2H2_type"/>
</dbReference>
<keyword evidence="2" id="KW-0255">Endonuclease</keyword>
<organism evidence="2 3">
    <name type="scientific">Aeromonas phage LAh_9</name>
    <dbReference type="NCBI Taxonomy" id="2591033"/>
    <lineage>
        <taxon>Viruses</taxon>
        <taxon>Duplodnaviria</taxon>
        <taxon>Heunggongvirae</taxon>
        <taxon>Uroviricota</taxon>
        <taxon>Caudoviricetes</taxon>
        <taxon>Grimontviridae</taxon>
        <taxon>Lahexavirus</taxon>
        <taxon>Lahexavirus LAh9</taxon>
    </lineage>
</organism>
<dbReference type="Gene3D" id="1.10.30.50">
    <property type="match status" value="1"/>
</dbReference>
<sequence>MAVGETTLDLLGVTVTQLVESQIVILVCASSRMNMNINKVKEEQLKMNPGTASYRLVKDVLFKFICDTGNNKCYHCGEEMSREDYSIEHKTPWLHSENPVDLFFDLNNISFSHMSCNRKAARKAESPIIHGGVRGWRRGCRCEECLEAKASEKRAYSQKKREILVCHP</sequence>
<name>A0A514A0V7_9CAUD</name>
<proteinExistence type="predicted"/>